<feature type="transmembrane region" description="Helical" evidence="2">
    <location>
        <begin position="235"/>
        <end position="253"/>
    </location>
</feature>
<dbReference type="AlphaFoldDB" id="A0A917MWI8"/>
<dbReference type="PANTHER" id="PTHR23028">
    <property type="entry name" value="ACETYLTRANSFERASE"/>
    <property type="match status" value="1"/>
</dbReference>
<dbReference type="Proteomes" id="UP000600171">
    <property type="component" value="Unassembled WGS sequence"/>
</dbReference>
<sequence length="400" mass="44981">MNRYAHIDALRAFAVLLVVFAHAGLTFVPGGSGVTIFFVISGFIITFLLLREREKTGGFDIFGFYLRRLIKIVPPLALVVIVPTLIYMALGGSIDVLDFLGQIFFFINWRYLDSQISVLPGTHVTWSLSIEEQFYLVFALIWLFAVKSRHYLKIVVGIAVVAIVYSMLARFFLFLDGASTDRIYFGTDTRVEAIAVGTLVAVWFFTHRSSESVLGKPLAGRRYAHQLQERTVPMLGRDWVMILAVAMYLFSLVYRDELFRETLRYTLQAVAAALMVLWGQVASRQGLGNLVMSILQWRFLQVLGLSSYSIYLVHDVLYKLLEPHLHFLPKPVLVLVLVAIGLATGILLWKVVEVPALAWKDRHFASANTKSEMAAANRDSTASVATEDPDAVNLERREAP</sequence>
<evidence type="ECO:0000256" key="2">
    <source>
        <dbReference type="SAM" id="Phobius"/>
    </source>
</evidence>
<keyword evidence="2" id="KW-0472">Membrane</keyword>
<gene>
    <name evidence="4" type="ORF">GCM10007359_17660</name>
</gene>
<evidence type="ECO:0000259" key="3">
    <source>
        <dbReference type="Pfam" id="PF01757"/>
    </source>
</evidence>
<organism evidence="4 5">
    <name type="scientific">Rothia aerolata</name>
    <dbReference type="NCBI Taxonomy" id="1812262"/>
    <lineage>
        <taxon>Bacteria</taxon>
        <taxon>Bacillati</taxon>
        <taxon>Actinomycetota</taxon>
        <taxon>Actinomycetes</taxon>
        <taxon>Micrococcales</taxon>
        <taxon>Micrococcaceae</taxon>
        <taxon>Rothia</taxon>
    </lineage>
</organism>
<dbReference type="GO" id="GO:0016747">
    <property type="term" value="F:acyltransferase activity, transferring groups other than amino-acyl groups"/>
    <property type="evidence" value="ECO:0007669"/>
    <property type="project" value="InterPro"/>
</dbReference>
<evidence type="ECO:0000313" key="4">
    <source>
        <dbReference type="EMBL" id="GGH64923.1"/>
    </source>
</evidence>
<feature type="transmembrane region" description="Helical" evidence="2">
    <location>
        <begin position="12"/>
        <end position="28"/>
    </location>
</feature>
<comment type="caution">
    <text evidence="4">The sequence shown here is derived from an EMBL/GenBank/DDBJ whole genome shotgun (WGS) entry which is preliminary data.</text>
</comment>
<dbReference type="EMBL" id="BMDC01000003">
    <property type="protein sequence ID" value="GGH64923.1"/>
    <property type="molecule type" value="Genomic_DNA"/>
</dbReference>
<feature type="transmembrane region" description="Helical" evidence="2">
    <location>
        <begin position="151"/>
        <end position="173"/>
    </location>
</feature>
<dbReference type="GO" id="GO:0009103">
    <property type="term" value="P:lipopolysaccharide biosynthetic process"/>
    <property type="evidence" value="ECO:0007669"/>
    <property type="project" value="TreeGrafter"/>
</dbReference>
<proteinExistence type="predicted"/>
<keyword evidence="2" id="KW-0812">Transmembrane</keyword>
<feature type="transmembrane region" description="Helical" evidence="2">
    <location>
        <begin position="72"/>
        <end position="90"/>
    </location>
</feature>
<feature type="transmembrane region" description="Helical" evidence="2">
    <location>
        <begin position="34"/>
        <end position="51"/>
    </location>
</feature>
<keyword evidence="5" id="KW-1185">Reference proteome</keyword>
<name>A0A917MWI8_9MICC</name>
<dbReference type="RefSeq" id="WP_188360009.1">
    <property type="nucleotide sequence ID" value="NZ_BMDC01000003.1"/>
</dbReference>
<feature type="region of interest" description="Disordered" evidence="1">
    <location>
        <begin position="371"/>
        <end position="400"/>
    </location>
</feature>
<evidence type="ECO:0000256" key="1">
    <source>
        <dbReference type="SAM" id="MobiDB-lite"/>
    </source>
</evidence>
<feature type="transmembrane region" description="Helical" evidence="2">
    <location>
        <begin position="124"/>
        <end position="145"/>
    </location>
</feature>
<dbReference type="InterPro" id="IPR050879">
    <property type="entry name" value="Acyltransferase_3"/>
</dbReference>
<dbReference type="GO" id="GO:0016020">
    <property type="term" value="C:membrane"/>
    <property type="evidence" value="ECO:0007669"/>
    <property type="project" value="TreeGrafter"/>
</dbReference>
<dbReference type="InterPro" id="IPR002656">
    <property type="entry name" value="Acyl_transf_3_dom"/>
</dbReference>
<evidence type="ECO:0000313" key="5">
    <source>
        <dbReference type="Proteomes" id="UP000600171"/>
    </source>
</evidence>
<reference evidence="4 5" key="1">
    <citation type="journal article" date="2014" name="Int. J. Syst. Evol. Microbiol.">
        <title>Complete genome sequence of Corynebacterium casei LMG S-19264T (=DSM 44701T), isolated from a smear-ripened cheese.</title>
        <authorList>
            <consortium name="US DOE Joint Genome Institute (JGI-PGF)"/>
            <person name="Walter F."/>
            <person name="Albersmeier A."/>
            <person name="Kalinowski J."/>
            <person name="Ruckert C."/>
        </authorList>
    </citation>
    <scope>NUCLEOTIDE SEQUENCE [LARGE SCALE GENOMIC DNA]</scope>
    <source>
        <strain evidence="4 5">CCM 8669</strain>
    </source>
</reference>
<dbReference type="Pfam" id="PF01757">
    <property type="entry name" value="Acyl_transf_3"/>
    <property type="match status" value="1"/>
</dbReference>
<accession>A0A917MWI8</accession>
<protein>
    <recommendedName>
        <fullName evidence="3">Acyltransferase 3 domain-containing protein</fullName>
    </recommendedName>
</protein>
<keyword evidence="2" id="KW-1133">Transmembrane helix</keyword>
<feature type="transmembrane region" description="Helical" evidence="2">
    <location>
        <begin position="295"/>
        <end position="313"/>
    </location>
</feature>
<feature type="domain" description="Acyltransferase 3" evidence="3">
    <location>
        <begin position="6"/>
        <end position="349"/>
    </location>
</feature>
<feature type="transmembrane region" description="Helical" evidence="2">
    <location>
        <begin position="333"/>
        <end position="352"/>
    </location>
</feature>
<dbReference type="PANTHER" id="PTHR23028:SF53">
    <property type="entry name" value="ACYL_TRANSF_3 DOMAIN-CONTAINING PROTEIN"/>
    <property type="match status" value="1"/>
</dbReference>